<dbReference type="InterPro" id="IPR013783">
    <property type="entry name" value="Ig-like_fold"/>
</dbReference>
<dbReference type="InterPro" id="IPR015202">
    <property type="entry name" value="GO-like_E_set"/>
</dbReference>
<dbReference type="InterPro" id="IPR037293">
    <property type="entry name" value="Gal_Oxidase_central_sf"/>
</dbReference>
<evidence type="ECO:0000259" key="1">
    <source>
        <dbReference type="Pfam" id="PF09118"/>
    </source>
</evidence>
<feature type="domain" description="Galactose oxidase-like Early set" evidence="1">
    <location>
        <begin position="171"/>
        <end position="271"/>
    </location>
</feature>
<organism evidence="2 3">
    <name type="scientific">Hymenobacter mellowenesis</name>
    <dbReference type="NCBI Taxonomy" id="3063995"/>
    <lineage>
        <taxon>Bacteria</taxon>
        <taxon>Pseudomonadati</taxon>
        <taxon>Bacteroidota</taxon>
        <taxon>Cytophagia</taxon>
        <taxon>Cytophagales</taxon>
        <taxon>Hymenobacteraceae</taxon>
        <taxon>Hymenobacter</taxon>
    </lineage>
</organism>
<dbReference type="SUPFAM" id="SSF81296">
    <property type="entry name" value="E set domains"/>
    <property type="match status" value="1"/>
</dbReference>
<dbReference type="InterPro" id="IPR011043">
    <property type="entry name" value="Gal_Oxase/kelch_b-propeller"/>
</dbReference>
<dbReference type="EMBL" id="JAUQSX010000011">
    <property type="protein sequence ID" value="MDO7848565.1"/>
    <property type="molecule type" value="Genomic_DNA"/>
</dbReference>
<dbReference type="PANTHER" id="PTHR32208">
    <property type="entry name" value="SECRETED PROTEIN-RELATED"/>
    <property type="match status" value="1"/>
</dbReference>
<sequence>MAPVGDYAYVDREAGTAVMYAPGKILVIGGGGPATAATPTGVTNTVERIDLNAGTTAQFQYDAPMQFARFHVNGTILPDGTVLVTGGIPNIGKNDLDAILPAELWTPPASGSGPGTWTTLNPMSEPRLYHSTAVLLPDGRVLSAGGGGGAEYTDHPTAEIFSPPYLFKGARPRISGAPTHVGYGQAFTVVATPGSGTVARVTLVRLSSVTHSFNMNQRFLELPITTNTVAGGTASVAVAAPGSNNDCPPGHYLLFVLNSNGVPSEGQVVQVDGNPCSSLAVGIANAPTGDCATLATATATGPNLGTDFKWTINGVYEADYDGFSSVTLEINPCQPQVTFGVRVTPSCGGSPVENFASAGRYFVPNKCPCINP</sequence>
<dbReference type="Proteomes" id="UP001167796">
    <property type="component" value="Unassembled WGS sequence"/>
</dbReference>
<dbReference type="RefSeq" id="WP_305013235.1">
    <property type="nucleotide sequence ID" value="NZ_JAUQSX010000011.1"/>
</dbReference>
<reference evidence="2" key="1">
    <citation type="submission" date="2023-07" db="EMBL/GenBank/DDBJ databases">
        <authorList>
            <person name="Kim M.K."/>
        </authorList>
    </citation>
    <scope>NUCLEOTIDE SEQUENCE</scope>
    <source>
        <strain evidence="2">M29</strain>
    </source>
</reference>
<dbReference type="PANTHER" id="PTHR32208:SF21">
    <property type="entry name" value="LOW QUALITY PROTEIN: ALDEHYDE OXIDASE GLOX-LIKE"/>
    <property type="match status" value="1"/>
</dbReference>
<comment type="caution">
    <text evidence="2">The sequence shown here is derived from an EMBL/GenBank/DDBJ whole genome shotgun (WGS) entry which is preliminary data.</text>
</comment>
<evidence type="ECO:0000313" key="2">
    <source>
        <dbReference type="EMBL" id="MDO7848565.1"/>
    </source>
</evidence>
<evidence type="ECO:0000313" key="3">
    <source>
        <dbReference type="Proteomes" id="UP001167796"/>
    </source>
</evidence>
<dbReference type="Gene3D" id="2.60.40.10">
    <property type="entry name" value="Immunoglobulins"/>
    <property type="match status" value="1"/>
</dbReference>
<name>A0ABT9AFD0_9BACT</name>
<keyword evidence="3" id="KW-1185">Reference proteome</keyword>
<gene>
    <name evidence="2" type="ORF">Q5H92_19515</name>
</gene>
<dbReference type="Gene3D" id="2.130.10.80">
    <property type="entry name" value="Galactose oxidase/kelch, beta-propeller"/>
    <property type="match status" value="1"/>
</dbReference>
<protein>
    <submittedName>
        <fullName evidence="2">Galactose oxidase early set domain-containing protein</fullName>
    </submittedName>
</protein>
<dbReference type="SUPFAM" id="SSF50965">
    <property type="entry name" value="Galactose oxidase, central domain"/>
    <property type="match status" value="1"/>
</dbReference>
<accession>A0ABT9AFD0</accession>
<proteinExistence type="predicted"/>
<dbReference type="Pfam" id="PF09118">
    <property type="entry name" value="GO-like_E_set"/>
    <property type="match status" value="1"/>
</dbReference>
<dbReference type="InterPro" id="IPR014756">
    <property type="entry name" value="Ig_E-set"/>
</dbReference>
<dbReference type="CDD" id="cd02851">
    <property type="entry name" value="E_set_GO_C"/>
    <property type="match status" value="1"/>
</dbReference>